<feature type="domain" description="N-acetyltransferase" evidence="1">
    <location>
        <begin position="2"/>
        <end position="155"/>
    </location>
</feature>
<proteinExistence type="predicted"/>
<reference evidence="3" key="1">
    <citation type="journal article" date="2019" name="Int. J. Syst. Evol. Microbiol.">
        <title>The Global Catalogue of Microorganisms (GCM) 10K type strain sequencing project: providing services to taxonomists for standard genome sequencing and annotation.</title>
        <authorList>
            <consortium name="The Broad Institute Genomics Platform"/>
            <consortium name="The Broad Institute Genome Sequencing Center for Infectious Disease"/>
            <person name="Wu L."/>
            <person name="Ma J."/>
        </authorList>
    </citation>
    <scope>NUCLEOTIDE SEQUENCE [LARGE SCALE GENOMIC DNA]</scope>
    <source>
        <strain evidence="3">CCUG 46385</strain>
    </source>
</reference>
<organism evidence="2 3">
    <name type="scientific">Filifactor villosus</name>
    <dbReference type="NCBI Taxonomy" id="29374"/>
    <lineage>
        <taxon>Bacteria</taxon>
        <taxon>Bacillati</taxon>
        <taxon>Bacillota</taxon>
        <taxon>Clostridia</taxon>
        <taxon>Peptostreptococcales</taxon>
        <taxon>Filifactoraceae</taxon>
        <taxon>Filifactor</taxon>
    </lineage>
</organism>
<evidence type="ECO:0000313" key="3">
    <source>
        <dbReference type="Proteomes" id="UP001595916"/>
    </source>
</evidence>
<dbReference type="SUPFAM" id="SSF55729">
    <property type="entry name" value="Acyl-CoA N-acyltransferases (Nat)"/>
    <property type="match status" value="1"/>
</dbReference>
<dbReference type="CDD" id="cd04301">
    <property type="entry name" value="NAT_SF"/>
    <property type="match status" value="1"/>
</dbReference>
<dbReference type="Gene3D" id="3.40.630.30">
    <property type="match status" value="1"/>
</dbReference>
<protein>
    <submittedName>
        <fullName evidence="2">GNAT family N-acetyltransferase</fullName>
        <ecNumber evidence="2">2.3.1.-</ecNumber>
    </submittedName>
</protein>
<evidence type="ECO:0000259" key="1">
    <source>
        <dbReference type="PROSITE" id="PS51186"/>
    </source>
</evidence>
<dbReference type="EMBL" id="JBHSHL010000002">
    <property type="protein sequence ID" value="MFC4803494.1"/>
    <property type="molecule type" value="Genomic_DNA"/>
</dbReference>
<dbReference type="GO" id="GO:0016746">
    <property type="term" value="F:acyltransferase activity"/>
    <property type="evidence" value="ECO:0007669"/>
    <property type="project" value="UniProtKB-KW"/>
</dbReference>
<dbReference type="PROSITE" id="PS51186">
    <property type="entry name" value="GNAT"/>
    <property type="match status" value="1"/>
</dbReference>
<dbReference type="InterPro" id="IPR000182">
    <property type="entry name" value="GNAT_dom"/>
</dbReference>
<sequence>MIQIEEIDLRNLSDFWVSHIEYLIEDGIICDEEDISYFSGNEYRGILEEHMIRDKDKQHMIYFCRDEKRIGAASYCTYQSEDGKCFILDFWVFPEFRGSGTGHQCFEAFEKYTRLDGAEYYELNSQKENSIRFWKSLGFVENGKDEYDMLLLIKK</sequence>
<accession>A0ABV9QH29</accession>
<dbReference type="Pfam" id="PF00583">
    <property type="entry name" value="Acetyltransf_1"/>
    <property type="match status" value="1"/>
</dbReference>
<keyword evidence="2" id="KW-0808">Transferase</keyword>
<dbReference type="InterPro" id="IPR016181">
    <property type="entry name" value="Acyl_CoA_acyltransferase"/>
</dbReference>
<keyword evidence="3" id="KW-1185">Reference proteome</keyword>
<dbReference type="RefSeq" id="WP_379786928.1">
    <property type="nucleotide sequence ID" value="NZ_JBHSHL010000002.1"/>
</dbReference>
<dbReference type="EC" id="2.3.1.-" evidence="2"/>
<comment type="caution">
    <text evidence="2">The sequence shown here is derived from an EMBL/GenBank/DDBJ whole genome shotgun (WGS) entry which is preliminary data.</text>
</comment>
<name>A0ABV9QH29_9FIRM</name>
<evidence type="ECO:0000313" key="2">
    <source>
        <dbReference type="EMBL" id="MFC4803494.1"/>
    </source>
</evidence>
<keyword evidence="2" id="KW-0012">Acyltransferase</keyword>
<dbReference type="Proteomes" id="UP001595916">
    <property type="component" value="Unassembled WGS sequence"/>
</dbReference>
<gene>
    <name evidence="2" type="ORF">ACFO4R_00215</name>
</gene>